<feature type="transmembrane region" description="Helical" evidence="1">
    <location>
        <begin position="56"/>
        <end position="75"/>
    </location>
</feature>
<evidence type="ECO:0000313" key="3">
    <source>
        <dbReference type="EMBL" id="SDF02749.1"/>
    </source>
</evidence>
<dbReference type="GO" id="GO:0000155">
    <property type="term" value="F:phosphorelay sensor kinase activity"/>
    <property type="evidence" value="ECO:0007669"/>
    <property type="project" value="InterPro"/>
</dbReference>
<evidence type="ECO:0000259" key="2">
    <source>
        <dbReference type="Pfam" id="PF06580"/>
    </source>
</evidence>
<dbReference type="GO" id="GO:0016020">
    <property type="term" value="C:membrane"/>
    <property type="evidence" value="ECO:0007669"/>
    <property type="project" value="InterPro"/>
</dbReference>
<sequence length="349" mass="41222">MNKNLPDKLNGENWLFQFFISPSYRIYRHLLLIIFSVFVLYYSNPEYTEPTETYNRMLIFFQILLLSYINMYIWVPRYLFKSRYAIYGLWIFVYIIYWSFAHRLAAHFFKSNLLPNQDDNINFLSLTFVVIVLSIASASVKLFQQWIKNVQLINELEKSKITSELEQLKNQINPHFLFNMLNNANVLTKKDPEKASQVLMKLSDLLRYQLYDSARDKVLLTSDIHFLEDFLNLEKVRRDNFDFVISKEGNLSGIQIPPLLFISFVENAVKHNNDSSKSSYINIYFKVFNDELFFKCENSKPEKKAVNSESGGLGLANIKRRLELLFPDSHDLKIEENQNKFCVTLNIKL</sequence>
<dbReference type="PANTHER" id="PTHR34220">
    <property type="entry name" value="SENSOR HISTIDINE KINASE YPDA"/>
    <property type="match status" value="1"/>
</dbReference>
<keyword evidence="3" id="KW-0418">Kinase</keyword>
<dbReference type="STRING" id="454006.SAMN05421825_0874"/>
<keyword evidence="4" id="KW-1185">Reference proteome</keyword>
<proteinExistence type="predicted"/>
<dbReference type="InterPro" id="IPR036890">
    <property type="entry name" value="HATPase_C_sf"/>
</dbReference>
<dbReference type="PANTHER" id="PTHR34220:SF7">
    <property type="entry name" value="SENSOR HISTIDINE KINASE YPDA"/>
    <property type="match status" value="1"/>
</dbReference>
<keyword evidence="1" id="KW-0472">Membrane</keyword>
<dbReference type="InterPro" id="IPR010559">
    <property type="entry name" value="Sig_transdc_His_kin_internal"/>
</dbReference>
<keyword evidence="3" id="KW-0808">Transferase</keyword>
<dbReference type="Pfam" id="PF06580">
    <property type="entry name" value="His_kinase"/>
    <property type="match status" value="1"/>
</dbReference>
<dbReference type="Gene3D" id="3.30.565.10">
    <property type="entry name" value="Histidine kinase-like ATPase, C-terminal domain"/>
    <property type="match status" value="1"/>
</dbReference>
<reference evidence="4" key="1">
    <citation type="submission" date="2016-10" db="EMBL/GenBank/DDBJ databases">
        <authorList>
            <person name="Varghese N."/>
            <person name="Submissions S."/>
        </authorList>
    </citation>
    <scope>NUCLEOTIDE SEQUENCE [LARGE SCALE GENOMIC DNA]</scope>
    <source>
        <strain evidence="4">DSM 19684</strain>
    </source>
</reference>
<feature type="transmembrane region" description="Helical" evidence="1">
    <location>
        <begin position="84"/>
        <end position="101"/>
    </location>
</feature>
<dbReference type="EMBL" id="FNBH01000001">
    <property type="protein sequence ID" value="SDF02749.1"/>
    <property type="molecule type" value="Genomic_DNA"/>
</dbReference>
<feature type="transmembrane region" description="Helical" evidence="1">
    <location>
        <begin position="26"/>
        <end position="44"/>
    </location>
</feature>
<feature type="transmembrane region" description="Helical" evidence="1">
    <location>
        <begin position="121"/>
        <end position="143"/>
    </location>
</feature>
<dbReference type="RefSeq" id="WP_089871651.1">
    <property type="nucleotide sequence ID" value="NZ_FNBH01000001.1"/>
</dbReference>
<evidence type="ECO:0000313" key="4">
    <source>
        <dbReference type="Proteomes" id="UP000199203"/>
    </source>
</evidence>
<name>A0A1G7HRV3_9FLAO</name>
<keyword evidence="1" id="KW-1133">Transmembrane helix</keyword>
<dbReference type="AlphaFoldDB" id="A0A1G7HRV3"/>
<gene>
    <name evidence="3" type="ORF">SAMN05421825_0874</name>
</gene>
<dbReference type="InterPro" id="IPR050640">
    <property type="entry name" value="Bact_2-comp_sensor_kinase"/>
</dbReference>
<accession>A0A1G7HRV3</accession>
<dbReference type="OrthoDB" id="9809908at2"/>
<organism evidence="3 4">
    <name type="scientific">Epilithonimonas hungarica</name>
    <dbReference type="NCBI Taxonomy" id="454006"/>
    <lineage>
        <taxon>Bacteria</taxon>
        <taxon>Pseudomonadati</taxon>
        <taxon>Bacteroidota</taxon>
        <taxon>Flavobacteriia</taxon>
        <taxon>Flavobacteriales</taxon>
        <taxon>Weeksellaceae</taxon>
        <taxon>Chryseobacterium group</taxon>
        <taxon>Epilithonimonas</taxon>
    </lineage>
</organism>
<dbReference type="Proteomes" id="UP000199203">
    <property type="component" value="Unassembled WGS sequence"/>
</dbReference>
<evidence type="ECO:0000256" key="1">
    <source>
        <dbReference type="SAM" id="Phobius"/>
    </source>
</evidence>
<protein>
    <submittedName>
        <fullName evidence="3">Histidine kinase</fullName>
    </submittedName>
</protein>
<feature type="domain" description="Signal transduction histidine kinase internal region" evidence="2">
    <location>
        <begin position="163"/>
        <end position="239"/>
    </location>
</feature>
<keyword evidence="1" id="KW-0812">Transmembrane</keyword>